<evidence type="ECO:0000313" key="7">
    <source>
        <dbReference type="EMBL" id="KRL56404.1"/>
    </source>
</evidence>
<evidence type="ECO:0000256" key="6">
    <source>
        <dbReference type="SAM" id="Phobius"/>
    </source>
</evidence>
<comment type="subcellular location">
    <subcellularLocation>
        <location evidence="1">Membrane</location>
        <topology evidence="1">Multi-pass membrane protein</topology>
    </subcellularLocation>
</comment>
<comment type="caution">
    <text evidence="7">The sequence shown here is derived from an EMBL/GenBank/DDBJ whole genome shotgun (WGS) entry which is preliminary data.</text>
</comment>
<evidence type="ECO:0000256" key="3">
    <source>
        <dbReference type="ARBA" id="ARBA00022692"/>
    </source>
</evidence>
<dbReference type="PANTHER" id="PTHR43243">
    <property type="entry name" value="INNER MEMBRANE TRANSPORTER YGJI-RELATED"/>
    <property type="match status" value="1"/>
</dbReference>
<keyword evidence="3 6" id="KW-0812">Transmembrane</keyword>
<feature type="transmembrane region" description="Helical" evidence="6">
    <location>
        <begin position="380"/>
        <end position="399"/>
    </location>
</feature>
<dbReference type="GO" id="GO:0015171">
    <property type="term" value="F:amino acid transmembrane transporter activity"/>
    <property type="evidence" value="ECO:0007669"/>
    <property type="project" value="TreeGrafter"/>
</dbReference>
<dbReference type="PATRIC" id="fig|1114972.6.peg.2085"/>
<dbReference type="Proteomes" id="UP000051999">
    <property type="component" value="Unassembled WGS sequence"/>
</dbReference>
<dbReference type="GO" id="GO:0016020">
    <property type="term" value="C:membrane"/>
    <property type="evidence" value="ECO:0007669"/>
    <property type="project" value="UniProtKB-SubCell"/>
</dbReference>
<keyword evidence="4 6" id="KW-1133">Transmembrane helix</keyword>
<dbReference type="InterPro" id="IPR002293">
    <property type="entry name" value="AA/rel_permease1"/>
</dbReference>
<evidence type="ECO:0000313" key="8">
    <source>
        <dbReference type="Proteomes" id="UP000051999"/>
    </source>
</evidence>
<protein>
    <submittedName>
        <fullName evidence="7">Amino acid transporter</fullName>
    </submittedName>
</protein>
<name>A0A0R1RMZ4_9LACO</name>
<keyword evidence="5 6" id="KW-0472">Membrane</keyword>
<evidence type="ECO:0000256" key="2">
    <source>
        <dbReference type="ARBA" id="ARBA00022448"/>
    </source>
</evidence>
<feature type="transmembrane region" description="Helical" evidence="6">
    <location>
        <begin position="411"/>
        <end position="434"/>
    </location>
</feature>
<feature type="transmembrane region" description="Helical" evidence="6">
    <location>
        <begin position="353"/>
        <end position="374"/>
    </location>
</feature>
<feature type="transmembrane region" description="Helical" evidence="6">
    <location>
        <begin position="257"/>
        <end position="281"/>
    </location>
</feature>
<feature type="transmembrane region" description="Helical" evidence="6">
    <location>
        <begin position="307"/>
        <end position="332"/>
    </location>
</feature>
<feature type="transmembrane region" description="Helical" evidence="6">
    <location>
        <begin position="216"/>
        <end position="236"/>
    </location>
</feature>
<feature type="transmembrane region" description="Helical" evidence="6">
    <location>
        <begin position="440"/>
        <end position="459"/>
    </location>
</feature>
<evidence type="ECO:0000256" key="1">
    <source>
        <dbReference type="ARBA" id="ARBA00004141"/>
    </source>
</evidence>
<feature type="transmembrane region" description="Helical" evidence="6">
    <location>
        <begin position="29"/>
        <end position="55"/>
    </location>
</feature>
<dbReference type="eggNOG" id="COG0531">
    <property type="taxonomic scope" value="Bacteria"/>
</dbReference>
<feature type="transmembrane region" description="Helical" evidence="6">
    <location>
        <begin position="191"/>
        <end position="210"/>
    </location>
</feature>
<dbReference type="EMBL" id="AZFF01000004">
    <property type="protein sequence ID" value="KRL56404.1"/>
    <property type="molecule type" value="Genomic_DNA"/>
</dbReference>
<evidence type="ECO:0000256" key="5">
    <source>
        <dbReference type="ARBA" id="ARBA00023136"/>
    </source>
</evidence>
<evidence type="ECO:0000256" key="4">
    <source>
        <dbReference type="ARBA" id="ARBA00022989"/>
    </source>
</evidence>
<dbReference type="OrthoDB" id="9762947at2"/>
<feature type="transmembrane region" description="Helical" evidence="6">
    <location>
        <begin position="61"/>
        <end position="80"/>
    </location>
</feature>
<reference evidence="7 8" key="1">
    <citation type="journal article" date="2015" name="Genome Announc.">
        <title>Expanding the biotechnology potential of lactobacilli through comparative genomics of 213 strains and associated genera.</title>
        <authorList>
            <person name="Sun Z."/>
            <person name="Harris H.M."/>
            <person name="McCann A."/>
            <person name="Guo C."/>
            <person name="Argimon S."/>
            <person name="Zhang W."/>
            <person name="Yang X."/>
            <person name="Jeffery I.B."/>
            <person name="Cooney J.C."/>
            <person name="Kagawa T.F."/>
            <person name="Liu W."/>
            <person name="Song Y."/>
            <person name="Salvetti E."/>
            <person name="Wrobel A."/>
            <person name="Rasinkangas P."/>
            <person name="Parkhill J."/>
            <person name="Rea M.C."/>
            <person name="O'Sullivan O."/>
            <person name="Ritari J."/>
            <person name="Douillard F.P."/>
            <person name="Paul Ross R."/>
            <person name="Yang R."/>
            <person name="Briner A.E."/>
            <person name="Felis G.E."/>
            <person name="de Vos W.M."/>
            <person name="Barrangou R."/>
            <person name="Klaenhammer T.R."/>
            <person name="Caufield P.W."/>
            <person name="Cui Y."/>
            <person name="Zhang H."/>
            <person name="O'Toole P.W."/>
        </authorList>
    </citation>
    <scope>NUCLEOTIDE SEQUENCE [LARGE SCALE GENOMIC DNA]</scope>
    <source>
        <strain evidence="7 8">DSM 15814</strain>
    </source>
</reference>
<keyword evidence="2" id="KW-0813">Transport</keyword>
<dbReference type="Pfam" id="PF13520">
    <property type="entry name" value="AA_permease_2"/>
    <property type="match status" value="1"/>
</dbReference>
<dbReference type="PIRSF" id="PIRSF006060">
    <property type="entry name" value="AA_transporter"/>
    <property type="match status" value="1"/>
</dbReference>
<proteinExistence type="predicted"/>
<feature type="transmembrane region" description="Helical" evidence="6">
    <location>
        <begin position="162"/>
        <end position="179"/>
    </location>
</feature>
<organism evidence="7 8">
    <name type="scientific">Furfurilactobacillus rossiae DSM 15814</name>
    <dbReference type="NCBI Taxonomy" id="1114972"/>
    <lineage>
        <taxon>Bacteria</taxon>
        <taxon>Bacillati</taxon>
        <taxon>Bacillota</taxon>
        <taxon>Bacilli</taxon>
        <taxon>Lactobacillales</taxon>
        <taxon>Lactobacillaceae</taxon>
        <taxon>Furfurilactobacillus</taxon>
    </lineage>
</organism>
<dbReference type="PANTHER" id="PTHR43243:SF4">
    <property type="entry name" value="CATIONIC AMINO ACID TRANSPORTER 4"/>
    <property type="match status" value="1"/>
</dbReference>
<feature type="transmembrane region" description="Helical" evidence="6">
    <location>
        <begin position="92"/>
        <end position="113"/>
    </location>
</feature>
<dbReference type="AlphaFoldDB" id="A0A0R1RMZ4"/>
<dbReference type="Gene3D" id="1.20.1740.10">
    <property type="entry name" value="Amino acid/polyamine transporter I"/>
    <property type="match status" value="1"/>
</dbReference>
<dbReference type="RefSeq" id="WP_017262693.1">
    <property type="nucleotide sequence ID" value="NZ_AZFF01000004.1"/>
</dbReference>
<gene>
    <name evidence="7" type="ORF">FD35_GL002040</name>
</gene>
<sequence>MAQIRDLFVKKDTSNDILKQSGLEKTLSAFNLTTMGVGAIVGAGIFITPGVIASLHAGPAGMLSFVLAAFVCALAALCYSEFSSTIPLAGSAYTYVYTVFGELVAWVLGWSLVSEYMFSVSSVATSWSAYFQNILAGFGWRLPVFLRAAPGTASVPGGRFDLIAFLIVMIISVLLLGGVHESARVNTAMVVLKIAVILLFIGVAVFYVKPANYHPFMPFGVGGVFKGAALAFYAYVGFDAVSSAAEEVKRPQRDMPIGISMSLVIASILYIALATVLVGIVKYTKLNVADPVAFALQYLHLTNLSGIISLGAIVGMTTVLLVMSYGGTRLIFAISRDGLLPQRLHKLSPKTHVPVSNTILFGLFAAVFAAFIPISLVSELVNIGTLFAFALVSLGVVFLRRNPDFAHVKAAFHVPLYPYLPILSFILCIGLMLMLQVFTWIAFVIWQAVGLTIYAIYGYRHSLARQRLYK</sequence>
<keyword evidence="8" id="KW-1185">Reference proteome</keyword>
<accession>A0A0R1RMZ4</accession>
<dbReference type="STRING" id="1114972.FD35_GL002040"/>